<dbReference type="GO" id="GO:1903457">
    <property type="term" value="P:lactate catabolic process"/>
    <property type="evidence" value="ECO:0007669"/>
    <property type="project" value="TreeGrafter"/>
</dbReference>
<dbReference type="InterPro" id="IPR004113">
    <property type="entry name" value="FAD-bd_oxidored_4_C"/>
</dbReference>
<comment type="similarity">
    <text evidence="2">Belongs to the FAD-binding oxidoreductase/transferase type 4 family.</text>
</comment>
<keyword evidence="4" id="KW-0274">FAD</keyword>
<proteinExistence type="inferred from homology"/>
<evidence type="ECO:0000256" key="2">
    <source>
        <dbReference type="ARBA" id="ARBA00008000"/>
    </source>
</evidence>
<comment type="caution">
    <text evidence="9">The sequence shown here is derived from an EMBL/GenBank/DDBJ whole genome shotgun (WGS) entry which is preliminary data.</text>
</comment>
<dbReference type="AlphaFoldDB" id="A0A947D800"/>
<dbReference type="InterPro" id="IPR016166">
    <property type="entry name" value="FAD-bd_PCMH"/>
</dbReference>
<evidence type="ECO:0000313" key="10">
    <source>
        <dbReference type="Proteomes" id="UP000766595"/>
    </source>
</evidence>
<dbReference type="SUPFAM" id="SSF56176">
    <property type="entry name" value="FAD-binding/transporter-associated domain-like"/>
    <property type="match status" value="1"/>
</dbReference>
<dbReference type="SUPFAM" id="SSF55103">
    <property type="entry name" value="FAD-linked oxidases, C-terminal domain"/>
    <property type="match status" value="1"/>
</dbReference>
<reference evidence="9 10" key="1">
    <citation type="submission" date="2021-06" db="EMBL/GenBank/DDBJ databases">
        <authorList>
            <person name="Grouzdev D.S."/>
            <person name="Koziaeva V."/>
        </authorList>
    </citation>
    <scope>NUCLEOTIDE SEQUENCE [LARGE SCALE GENOMIC DNA]</scope>
    <source>
        <strain evidence="9 10">22</strain>
    </source>
</reference>
<dbReference type="GO" id="GO:0071949">
    <property type="term" value="F:FAD binding"/>
    <property type="evidence" value="ECO:0007669"/>
    <property type="project" value="InterPro"/>
</dbReference>
<dbReference type="Pfam" id="PF02913">
    <property type="entry name" value="FAD-oxidase_C"/>
    <property type="match status" value="1"/>
</dbReference>
<evidence type="ECO:0000256" key="5">
    <source>
        <dbReference type="ARBA" id="ARBA00022946"/>
    </source>
</evidence>
<protein>
    <recommendedName>
        <fullName evidence="7">D-lactate dehydrogenase (cytochrome)</fullName>
        <ecNumber evidence="7">1.1.2.4</ecNumber>
    </recommendedName>
</protein>
<keyword evidence="6" id="KW-0560">Oxidoreductase</keyword>
<dbReference type="InterPro" id="IPR006094">
    <property type="entry name" value="Oxid_FAD_bind_N"/>
</dbReference>
<keyword evidence="10" id="KW-1185">Reference proteome</keyword>
<accession>A0A947D800</accession>
<dbReference type="PANTHER" id="PTHR11748">
    <property type="entry name" value="D-LACTATE DEHYDROGENASE"/>
    <property type="match status" value="1"/>
</dbReference>
<dbReference type="GO" id="GO:0004458">
    <property type="term" value="F:D-lactate dehydrogenase (cytochrome) activity"/>
    <property type="evidence" value="ECO:0007669"/>
    <property type="project" value="UniProtKB-EC"/>
</dbReference>
<evidence type="ECO:0000256" key="1">
    <source>
        <dbReference type="ARBA" id="ARBA00001974"/>
    </source>
</evidence>
<organism evidence="9 10">
    <name type="scientific">Prosthecodimorpha staleyi</name>
    <dbReference type="NCBI Taxonomy" id="2840188"/>
    <lineage>
        <taxon>Bacteria</taxon>
        <taxon>Pseudomonadati</taxon>
        <taxon>Pseudomonadota</taxon>
        <taxon>Alphaproteobacteria</taxon>
        <taxon>Hyphomicrobiales</taxon>
        <taxon>Ancalomicrobiaceae</taxon>
        <taxon>Prosthecodimorpha</taxon>
    </lineage>
</organism>
<dbReference type="Gene3D" id="3.30.465.10">
    <property type="match status" value="1"/>
</dbReference>
<evidence type="ECO:0000256" key="3">
    <source>
        <dbReference type="ARBA" id="ARBA00022630"/>
    </source>
</evidence>
<evidence type="ECO:0000256" key="4">
    <source>
        <dbReference type="ARBA" id="ARBA00022827"/>
    </source>
</evidence>
<sequence>MTLLVEPALDLVDRLRGALGAEAVLADEKSRRYYANDIFWQPGIEPAAILLPQTREEAAAGIRLATAAGLSVVPRGGGMSYTKGYLPDRVSAVVIDARRLNRIVEVNAADLYITVEAGCTWEQVAAALEGTGLRTAYWGPLSGHVATVGGALSQNSAFFGSAAHGTVAEAVLGVTVVLADGSLVTTGSGGRIGTKPFTREGGPDLTGLFLGDNGALGFKVAATLRLMRRPEAVGFISFGFRSIRDMAAAQIEMAPLKVVAEGFGIDRTKVEHSASVNKLMDGVRTLGQVARAGGGLVAGLKDAVQVAAAGTAFLKEHAFTLHLVVEARNAAELETSMAAVRGIGRRYGSEIENTVPKVMRSKPFGPPRGMLGRDGERWVPIHAVFPLSAALEVCDANDAFYATRRDFMERHGIVYSVMTMTVGTEFFLEPAFYWQDEITDLHARTLGEDVVRPWRDRPANETTRAAVAELRRATQELYAGLGGVSWQAARDYPFREVLQPPTLALLESVKRALDPRGLMNPGALGLASTPTRTA</sequence>
<dbReference type="PANTHER" id="PTHR11748:SF111">
    <property type="entry name" value="D-LACTATE DEHYDROGENASE, MITOCHONDRIAL-RELATED"/>
    <property type="match status" value="1"/>
</dbReference>
<dbReference type="InterPro" id="IPR036318">
    <property type="entry name" value="FAD-bd_PCMH-like_sf"/>
</dbReference>
<evidence type="ECO:0000256" key="6">
    <source>
        <dbReference type="ARBA" id="ARBA00023002"/>
    </source>
</evidence>
<feature type="domain" description="FAD-binding PCMH-type" evidence="8">
    <location>
        <begin position="42"/>
        <end position="229"/>
    </location>
</feature>
<dbReference type="RefSeq" id="WP_261968339.1">
    <property type="nucleotide sequence ID" value="NZ_JAHHZF010000004.1"/>
</dbReference>
<dbReference type="EC" id="1.1.2.4" evidence="7"/>
<dbReference type="PROSITE" id="PS51387">
    <property type="entry name" value="FAD_PCMH"/>
    <property type="match status" value="1"/>
</dbReference>
<gene>
    <name evidence="9" type="ORF">KL771_09715</name>
</gene>
<evidence type="ECO:0000259" key="8">
    <source>
        <dbReference type="PROSITE" id="PS51387"/>
    </source>
</evidence>
<dbReference type="Pfam" id="PF01565">
    <property type="entry name" value="FAD_binding_4"/>
    <property type="match status" value="1"/>
</dbReference>
<dbReference type="Proteomes" id="UP000766595">
    <property type="component" value="Unassembled WGS sequence"/>
</dbReference>
<dbReference type="GO" id="GO:0008720">
    <property type="term" value="F:D-lactate dehydrogenase (NAD+) activity"/>
    <property type="evidence" value="ECO:0007669"/>
    <property type="project" value="TreeGrafter"/>
</dbReference>
<dbReference type="InterPro" id="IPR016164">
    <property type="entry name" value="FAD-linked_Oxase-like_C"/>
</dbReference>
<name>A0A947D800_9HYPH</name>
<dbReference type="InterPro" id="IPR016171">
    <property type="entry name" value="Vanillyl_alc_oxidase_C-sub2"/>
</dbReference>
<dbReference type="Gene3D" id="1.10.45.10">
    <property type="entry name" value="Vanillyl-alcohol Oxidase, Chain A, domain 4"/>
    <property type="match status" value="1"/>
</dbReference>
<evidence type="ECO:0000256" key="7">
    <source>
        <dbReference type="ARBA" id="ARBA00038897"/>
    </source>
</evidence>
<evidence type="ECO:0000313" key="9">
    <source>
        <dbReference type="EMBL" id="MBT9289732.1"/>
    </source>
</evidence>
<dbReference type="InterPro" id="IPR016169">
    <property type="entry name" value="FAD-bd_PCMH_sub2"/>
</dbReference>
<keyword evidence="5" id="KW-0809">Transit peptide</keyword>
<dbReference type="EMBL" id="JAHHZF010000004">
    <property type="protein sequence ID" value="MBT9289732.1"/>
    <property type="molecule type" value="Genomic_DNA"/>
</dbReference>
<keyword evidence="3" id="KW-0285">Flavoprotein</keyword>
<comment type="cofactor">
    <cofactor evidence="1">
        <name>FAD</name>
        <dbReference type="ChEBI" id="CHEBI:57692"/>
    </cofactor>
</comment>